<dbReference type="Proteomes" id="UP001282284">
    <property type="component" value="Unassembled WGS sequence"/>
</dbReference>
<evidence type="ECO:0000313" key="2">
    <source>
        <dbReference type="Proteomes" id="UP001282284"/>
    </source>
</evidence>
<reference evidence="1 2" key="1">
    <citation type="submission" date="2023-06" db="EMBL/GenBank/DDBJ databases">
        <title>Sporosarcina sp. nov., isolated from Korean traditional fermented seafood 'Jeotgal'.</title>
        <authorList>
            <person name="Yang A.I."/>
            <person name="Shin N.-R."/>
        </authorList>
    </citation>
    <scope>NUCLEOTIDE SEQUENCE [LARGE SCALE GENOMIC DNA]</scope>
    <source>
        <strain evidence="1 2">KCTC13119</strain>
    </source>
</reference>
<comment type="caution">
    <text evidence="1">The sequence shown here is derived from an EMBL/GenBank/DDBJ whole genome shotgun (WGS) entry which is preliminary data.</text>
</comment>
<accession>A0ABU4GDZ2</accession>
<dbReference type="EMBL" id="JAUBDI010000033">
    <property type="protein sequence ID" value="MDW0115209.1"/>
    <property type="molecule type" value="Genomic_DNA"/>
</dbReference>
<dbReference type="RefSeq" id="WP_317946809.1">
    <property type="nucleotide sequence ID" value="NZ_JAUBDI010000033.1"/>
</dbReference>
<keyword evidence="2" id="KW-1185">Reference proteome</keyword>
<gene>
    <name evidence="1" type="ORF">QT711_18815</name>
</gene>
<sequence>MDEMISLILASKLPDQLKEYLKSSSRIKEIISTEKIMEIEDLYIFYDSLYTFDTSEFSAYTITSLQKCKDLDAFYYYLKKVIDTNLELETKDNKRKDHESNHKSMPFKFQEATKEFCLLIDKVYKNDEDINLIATYKSLGKMELIYDLFQNQYHKNILDSGKKVLEKYTKPNE</sequence>
<name>A0ABU4GDZ2_9BACL</name>
<evidence type="ECO:0000313" key="1">
    <source>
        <dbReference type="EMBL" id="MDW0115209.1"/>
    </source>
</evidence>
<organism evidence="1 2">
    <name type="scientific">Sporosarcina saromensis</name>
    <dbReference type="NCBI Taxonomy" id="359365"/>
    <lineage>
        <taxon>Bacteria</taxon>
        <taxon>Bacillati</taxon>
        <taxon>Bacillota</taxon>
        <taxon>Bacilli</taxon>
        <taxon>Bacillales</taxon>
        <taxon>Caryophanaceae</taxon>
        <taxon>Sporosarcina</taxon>
    </lineage>
</organism>
<proteinExistence type="predicted"/>
<protein>
    <submittedName>
        <fullName evidence="1">Uncharacterized protein</fullName>
    </submittedName>
</protein>